<dbReference type="InterPro" id="IPR008271">
    <property type="entry name" value="Ser/Thr_kinase_AS"/>
</dbReference>
<protein>
    <recommendedName>
        <fullName evidence="6">Protein kinase domain-containing protein</fullName>
    </recommendedName>
</protein>
<evidence type="ECO:0000313" key="7">
    <source>
        <dbReference type="EMBL" id="OLQ69947.1"/>
    </source>
</evidence>
<dbReference type="Gene3D" id="1.10.510.10">
    <property type="entry name" value="Transferase(Phosphotransferase) domain 1"/>
    <property type="match status" value="1"/>
</dbReference>
<dbReference type="PANTHER" id="PTHR43289">
    <property type="entry name" value="MITOGEN-ACTIVATED PROTEIN KINASE KINASE KINASE 20-RELATED"/>
    <property type="match status" value="1"/>
</dbReference>
<keyword evidence="3" id="KW-0418">Kinase</keyword>
<dbReference type="RefSeq" id="WP_075767947.1">
    <property type="nucleotide sequence ID" value="NZ_MJIL01000099.1"/>
</dbReference>
<keyword evidence="2" id="KW-0547">Nucleotide-binding</keyword>
<accession>A0A1Q9G6I6</accession>
<dbReference type="GO" id="GO:0004674">
    <property type="term" value="F:protein serine/threonine kinase activity"/>
    <property type="evidence" value="ECO:0007669"/>
    <property type="project" value="TreeGrafter"/>
</dbReference>
<dbReference type="GO" id="GO:0005524">
    <property type="term" value="F:ATP binding"/>
    <property type="evidence" value="ECO:0007669"/>
    <property type="project" value="UniProtKB-KW"/>
</dbReference>
<dbReference type="SMART" id="SM00220">
    <property type="entry name" value="S_TKc"/>
    <property type="match status" value="1"/>
</dbReference>
<dbReference type="EMBL" id="MJIL01000099">
    <property type="protein sequence ID" value="OLQ69947.1"/>
    <property type="molecule type" value="Genomic_DNA"/>
</dbReference>
<evidence type="ECO:0000259" key="6">
    <source>
        <dbReference type="PROSITE" id="PS50011"/>
    </source>
</evidence>
<dbReference type="OrthoDB" id="9801841at2"/>
<comment type="caution">
    <text evidence="7">The sequence shown here is derived from an EMBL/GenBank/DDBJ whole genome shotgun (WGS) entry which is preliminary data.</text>
</comment>
<dbReference type="InterPro" id="IPR011009">
    <property type="entry name" value="Kinase-like_dom_sf"/>
</dbReference>
<keyword evidence="1" id="KW-0808">Transferase</keyword>
<dbReference type="PROSITE" id="PS50011">
    <property type="entry name" value="PROTEIN_KINASE_DOM"/>
    <property type="match status" value="1"/>
</dbReference>
<feature type="region of interest" description="Disordered" evidence="5">
    <location>
        <begin position="1"/>
        <end position="58"/>
    </location>
</feature>
<evidence type="ECO:0000256" key="3">
    <source>
        <dbReference type="ARBA" id="ARBA00022777"/>
    </source>
</evidence>
<proteinExistence type="predicted"/>
<keyword evidence="4" id="KW-0067">ATP-binding</keyword>
<evidence type="ECO:0000313" key="8">
    <source>
        <dbReference type="Proteomes" id="UP000186905"/>
    </source>
</evidence>
<dbReference type="Proteomes" id="UP000186905">
    <property type="component" value="Unassembled WGS sequence"/>
</dbReference>
<reference evidence="7 8" key="1">
    <citation type="submission" date="2016-09" db="EMBL/GenBank/DDBJ databases">
        <title>Photobacterium proteolyticum sp. nov. a protease producing bacterium isolated from ocean sediments of Laizhou Bay.</title>
        <authorList>
            <person name="Li Y."/>
        </authorList>
    </citation>
    <scope>NUCLEOTIDE SEQUENCE [LARGE SCALE GENOMIC DNA]</scope>
    <source>
        <strain evidence="7 8">13-12</strain>
    </source>
</reference>
<dbReference type="CDD" id="cd14014">
    <property type="entry name" value="STKc_PknB_like"/>
    <property type="match status" value="1"/>
</dbReference>
<dbReference type="InterPro" id="IPR000719">
    <property type="entry name" value="Prot_kinase_dom"/>
</dbReference>
<dbReference type="PROSITE" id="PS00108">
    <property type="entry name" value="PROTEIN_KINASE_ST"/>
    <property type="match status" value="1"/>
</dbReference>
<dbReference type="SUPFAM" id="SSF56112">
    <property type="entry name" value="Protein kinase-like (PK-like)"/>
    <property type="match status" value="1"/>
</dbReference>
<dbReference type="Gene3D" id="3.30.200.20">
    <property type="entry name" value="Phosphorylase Kinase, domain 1"/>
    <property type="match status" value="1"/>
</dbReference>
<dbReference type="Pfam" id="PF00069">
    <property type="entry name" value="Pkinase"/>
    <property type="match status" value="1"/>
</dbReference>
<name>A0A1Q9G6I6_9GAMM</name>
<evidence type="ECO:0000256" key="4">
    <source>
        <dbReference type="ARBA" id="ARBA00022840"/>
    </source>
</evidence>
<feature type="domain" description="Protein kinase" evidence="6">
    <location>
        <begin position="66"/>
        <end position="336"/>
    </location>
</feature>
<dbReference type="PANTHER" id="PTHR43289:SF6">
    <property type="entry name" value="SERINE_THREONINE-PROTEIN KINASE NEKL-3"/>
    <property type="match status" value="1"/>
</dbReference>
<gene>
    <name evidence="7" type="ORF">BIT28_10395</name>
</gene>
<dbReference type="AlphaFoldDB" id="A0A1Q9G6I6"/>
<evidence type="ECO:0000256" key="5">
    <source>
        <dbReference type="SAM" id="MobiDB-lite"/>
    </source>
</evidence>
<evidence type="ECO:0000256" key="2">
    <source>
        <dbReference type="ARBA" id="ARBA00022741"/>
    </source>
</evidence>
<sequence>MENIDRDNISSKNNVSSKKREAENSVSVLTDISDKSTQKTATPDIGPTSSPSNSQSLEGKVIKDRYRIERLIGHGGMCDVYQATDLLREASGNAEPYVALKVLQREYLNQSGAAKILIREAQKTQQLSHPNIIRVFDFGGDKLAPYLVMEWLDGETLEEVIRRSRPNGLPFKSAITLLNQIISALKYAHSQGVIHTDLKPSNIMLTRDGTIKLFDFGVSKAFSLHTDDYSAEAQHETNALSGYTPTYASPDLLQGKEPEAKDDIFAFSTIAYELLTSLHPFDRKPADIAQQSGMIAVKPNHLNFFKWRTLRQGLDFSAGKRITSFSELQYQLNTRLAPKIAIVTATLCVALSLSYGYQQQDKHIERLSTRLQLSNQASQEEHQLTQLTPSQFIAALPTLPKDKPLLIDGLLRQKHQQIISVYEQRINNILNNRHERYPDYYAIEKELINAQNLYPDSLVLYSISEEITASWQSTVKILVQRLNTLLERGQYHPDGDDDIAQLLADLNQVSFEYQFEPTEKANITFSKAFKDAAKNLDLASIRQLIHVGELLFSNTSSQQSQLAAGRKLKESIQIMTDYQSSLSEGTLAEYPYQAAAIYYQNSFDELNTRLDNIKNVTQLDALNNDVGKITDKLPDDFSPLIQIRLAMATEYLNFSEALLKANKGRTANMVMKKANNLFAEVEKARSAY</sequence>
<feature type="compositionally biased region" description="Polar residues" evidence="5">
    <location>
        <begin position="47"/>
        <end position="57"/>
    </location>
</feature>
<evidence type="ECO:0000256" key="1">
    <source>
        <dbReference type="ARBA" id="ARBA00022679"/>
    </source>
</evidence>
<organism evidence="7 8">
    <name type="scientific">Photobacterium proteolyticum</name>
    <dbReference type="NCBI Taxonomy" id="1903952"/>
    <lineage>
        <taxon>Bacteria</taxon>
        <taxon>Pseudomonadati</taxon>
        <taxon>Pseudomonadota</taxon>
        <taxon>Gammaproteobacteria</taxon>
        <taxon>Vibrionales</taxon>
        <taxon>Vibrionaceae</taxon>
        <taxon>Photobacterium</taxon>
    </lineage>
</organism>
<keyword evidence="8" id="KW-1185">Reference proteome</keyword>
<dbReference type="STRING" id="1903952.BIT28_10395"/>